<proteinExistence type="predicted"/>
<keyword evidence="3" id="KW-1185">Reference proteome</keyword>
<feature type="compositionally biased region" description="Basic residues" evidence="1">
    <location>
        <begin position="414"/>
        <end position="426"/>
    </location>
</feature>
<evidence type="ECO:0000256" key="1">
    <source>
        <dbReference type="SAM" id="MobiDB-lite"/>
    </source>
</evidence>
<evidence type="ECO:0000313" key="3">
    <source>
        <dbReference type="Proteomes" id="UP000193642"/>
    </source>
</evidence>
<gene>
    <name evidence="2" type="ORF">BCR33DRAFT_786362</name>
</gene>
<evidence type="ECO:0000313" key="2">
    <source>
        <dbReference type="EMBL" id="ORY42653.1"/>
    </source>
</evidence>
<dbReference type="AlphaFoldDB" id="A0A1Y2C6I0"/>
<dbReference type="Proteomes" id="UP000193642">
    <property type="component" value="Unassembled WGS sequence"/>
</dbReference>
<evidence type="ECO:0008006" key="4">
    <source>
        <dbReference type="Google" id="ProtNLM"/>
    </source>
</evidence>
<comment type="caution">
    <text evidence="2">The sequence shown here is derived from an EMBL/GenBank/DDBJ whole genome shotgun (WGS) entry which is preliminary data.</text>
</comment>
<reference evidence="2 3" key="1">
    <citation type="submission" date="2016-07" db="EMBL/GenBank/DDBJ databases">
        <title>Pervasive Adenine N6-methylation of Active Genes in Fungi.</title>
        <authorList>
            <consortium name="DOE Joint Genome Institute"/>
            <person name="Mondo S.J."/>
            <person name="Dannebaum R.O."/>
            <person name="Kuo R.C."/>
            <person name="Labutti K."/>
            <person name="Haridas S."/>
            <person name="Kuo A."/>
            <person name="Salamov A."/>
            <person name="Ahrendt S.R."/>
            <person name="Lipzen A."/>
            <person name="Sullivan W."/>
            <person name="Andreopoulos W.B."/>
            <person name="Clum A."/>
            <person name="Lindquist E."/>
            <person name="Daum C."/>
            <person name="Ramamoorthy G.K."/>
            <person name="Gryganskyi A."/>
            <person name="Culley D."/>
            <person name="Magnuson J.K."/>
            <person name="James T.Y."/>
            <person name="O'Malley M.A."/>
            <person name="Stajich J.E."/>
            <person name="Spatafora J.W."/>
            <person name="Visel A."/>
            <person name="Grigoriev I.V."/>
        </authorList>
    </citation>
    <scope>NUCLEOTIDE SEQUENCE [LARGE SCALE GENOMIC DNA]</scope>
    <source>
        <strain evidence="2 3">JEL800</strain>
    </source>
</reference>
<organism evidence="2 3">
    <name type="scientific">Rhizoclosmatium globosum</name>
    <dbReference type="NCBI Taxonomy" id="329046"/>
    <lineage>
        <taxon>Eukaryota</taxon>
        <taxon>Fungi</taxon>
        <taxon>Fungi incertae sedis</taxon>
        <taxon>Chytridiomycota</taxon>
        <taxon>Chytridiomycota incertae sedis</taxon>
        <taxon>Chytridiomycetes</taxon>
        <taxon>Chytridiales</taxon>
        <taxon>Chytriomycetaceae</taxon>
        <taxon>Rhizoclosmatium</taxon>
    </lineage>
</organism>
<protein>
    <recommendedName>
        <fullName evidence="4">SWIM-type domain-containing protein</fullName>
    </recommendedName>
</protein>
<name>A0A1Y2C6I0_9FUNG</name>
<dbReference type="EMBL" id="MCGO01000028">
    <property type="protein sequence ID" value="ORY42653.1"/>
    <property type="molecule type" value="Genomic_DNA"/>
</dbReference>
<feature type="compositionally biased region" description="Low complexity" evidence="1">
    <location>
        <begin position="447"/>
        <end position="457"/>
    </location>
</feature>
<dbReference type="STRING" id="329046.A0A1Y2C6I0"/>
<feature type="region of interest" description="Disordered" evidence="1">
    <location>
        <begin position="410"/>
        <end position="467"/>
    </location>
</feature>
<accession>A0A1Y2C6I0</accession>
<dbReference type="OrthoDB" id="3261031at2759"/>
<sequence length="467" mass="53392">MLNLPKNLKPKLGSAYQQVSSLWWNARNSVSENGFELVWKALINAVETATVSEINIAAAIEYLQRLYRARQKWSLAWVHSYFTLRQHTSGRVEKHQDIIKRGRTGSLLDLILFIEDVSSQLNDSIELFENNHATRYPTETKNMITRVFDPVLKSLTKYTSHWFQNESFKLMSNSLFYKCESSSLEAIRDDSNSYLDGINEDDDKNVACETRIHSRLLSAASLAENLRKNRNNPIQSIFKVEHVHYTKAAPNFIFVLSNGASVCTCLLQINCGLFCSHFYATQLANRDRVLFNIEFIPLRLLKDNYQLDPPLGQFLGVGGETGSIIMPLQQDDMDSKMKDIMIALKTTRGAELAVETKKAISEKAEYANFMAAAKKKFEILKAEGSDSVVKETEQMQRQILERLPIAQALDLPQKRGKGRPSTKRKTSSVESNKTRVGARRKPRKETQVNQENQENQVSYRRKRLRSK</sequence>